<dbReference type="Proteomes" id="UP000050761">
    <property type="component" value="Unassembled WGS sequence"/>
</dbReference>
<organism evidence="2 3">
    <name type="scientific">Heligmosomoides polygyrus</name>
    <name type="common">Parasitic roundworm</name>
    <dbReference type="NCBI Taxonomy" id="6339"/>
    <lineage>
        <taxon>Eukaryota</taxon>
        <taxon>Metazoa</taxon>
        <taxon>Ecdysozoa</taxon>
        <taxon>Nematoda</taxon>
        <taxon>Chromadorea</taxon>
        <taxon>Rhabditida</taxon>
        <taxon>Rhabditina</taxon>
        <taxon>Rhabditomorpha</taxon>
        <taxon>Strongyloidea</taxon>
        <taxon>Heligmosomidae</taxon>
        <taxon>Heligmosomoides</taxon>
    </lineage>
</organism>
<dbReference type="WBParaSite" id="HPBE_0002719601-mRNA-1">
    <property type="protein sequence ID" value="HPBE_0002719601-mRNA-1"/>
    <property type="gene ID" value="HPBE_0002719601"/>
</dbReference>
<reference evidence="3" key="2">
    <citation type="submission" date="2019-09" db="UniProtKB">
        <authorList>
            <consortium name="WormBaseParasite"/>
        </authorList>
    </citation>
    <scope>IDENTIFICATION</scope>
</reference>
<accession>A0A3P8EC90</accession>
<gene>
    <name evidence="1" type="ORF">HPBE_LOCUS27195</name>
</gene>
<sequence length="210" mass="23482">MLLRGYAIKFITLKETLVKRLRGCRVNMDTIKDHQEHVHLLPTSSDSAVVCALCCAIRDQTDLIAGMATTIDALFCQNVTLSCALQKANSYIAKQVHITLPENRRFTAENFTKSWSFFSNDGEGPPAAAKTTETHIMDFCRFYFIKACNSVVEIQRYACRLTGKHGKDATLGDLPEDIVNFMIDFVVDAIGLGDEDIELDVEHFLTQPSL</sequence>
<name>A0A183GWX6_HELPZ</name>
<proteinExistence type="predicted"/>
<reference evidence="1 2" key="1">
    <citation type="submission" date="2018-11" db="EMBL/GenBank/DDBJ databases">
        <authorList>
            <consortium name="Pathogen Informatics"/>
        </authorList>
    </citation>
    <scope>NUCLEOTIDE SEQUENCE [LARGE SCALE GENOMIC DNA]</scope>
</reference>
<evidence type="ECO:0000313" key="1">
    <source>
        <dbReference type="EMBL" id="VDP61717.1"/>
    </source>
</evidence>
<dbReference type="AlphaFoldDB" id="A0A183GWX6"/>
<keyword evidence="2" id="KW-1185">Reference proteome</keyword>
<accession>A0A183GWX6</accession>
<dbReference type="EMBL" id="UZAH01042431">
    <property type="protein sequence ID" value="VDP61717.1"/>
    <property type="molecule type" value="Genomic_DNA"/>
</dbReference>
<evidence type="ECO:0000313" key="2">
    <source>
        <dbReference type="Proteomes" id="UP000050761"/>
    </source>
</evidence>
<dbReference type="OrthoDB" id="5883555at2759"/>
<evidence type="ECO:0000313" key="3">
    <source>
        <dbReference type="WBParaSite" id="HPBE_0002719601-mRNA-1"/>
    </source>
</evidence>
<protein>
    <submittedName>
        <fullName evidence="3">Vacuolar protein sorting-associated protein 28 homolog</fullName>
    </submittedName>
</protein>